<evidence type="ECO:0000313" key="5">
    <source>
        <dbReference type="EMBL" id="MBW6400322.1"/>
    </source>
</evidence>
<feature type="region of interest" description="Disordered" evidence="1">
    <location>
        <begin position="96"/>
        <end position="164"/>
    </location>
</feature>
<evidence type="ECO:0000313" key="6">
    <source>
        <dbReference type="Proteomes" id="UP001196565"/>
    </source>
</evidence>
<feature type="region of interest" description="Disordered" evidence="1">
    <location>
        <begin position="786"/>
        <end position="810"/>
    </location>
</feature>
<dbReference type="EMBL" id="JAHYBZ010000007">
    <property type="protein sequence ID" value="MBW6400322.1"/>
    <property type="molecule type" value="Genomic_DNA"/>
</dbReference>
<dbReference type="CDD" id="cd01029">
    <property type="entry name" value="TOPRIM_primases"/>
    <property type="match status" value="1"/>
</dbReference>
<evidence type="ECO:0000256" key="1">
    <source>
        <dbReference type="SAM" id="MobiDB-lite"/>
    </source>
</evidence>
<dbReference type="InterPro" id="IPR006171">
    <property type="entry name" value="TOPRIM_dom"/>
</dbReference>
<dbReference type="InterPro" id="IPR034154">
    <property type="entry name" value="TOPRIM_DnaG/twinkle"/>
</dbReference>
<feature type="domain" description="Virulence-associated protein E-like" evidence="2">
    <location>
        <begin position="491"/>
        <end position="704"/>
    </location>
</feature>
<dbReference type="InterPro" id="IPR007936">
    <property type="entry name" value="VapE-like_dom"/>
</dbReference>
<feature type="compositionally biased region" description="Low complexity" evidence="1">
    <location>
        <begin position="119"/>
        <end position="143"/>
    </location>
</feature>
<gene>
    <name evidence="5" type="ORF">KPL78_20850</name>
</gene>
<organism evidence="5 6">
    <name type="scientific">Roseomonas alba</name>
    <dbReference type="NCBI Taxonomy" id="2846776"/>
    <lineage>
        <taxon>Bacteria</taxon>
        <taxon>Pseudomonadati</taxon>
        <taxon>Pseudomonadota</taxon>
        <taxon>Alphaproteobacteria</taxon>
        <taxon>Acetobacterales</taxon>
        <taxon>Roseomonadaceae</taxon>
        <taxon>Roseomonas</taxon>
    </lineage>
</organism>
<dbReference type="PANTHER" id="PTHR34985">
    <property type="entry name" value="SLR0554 PROTEIN"/>
    <property type="match status" value="1"/>
</dbReference>
<evidence type="ECO:0000259" key="3">
    <source>
        <dbReference type="Pfam" id="PF13362"/>
    </source>
</evidence>
<dbReference type="Proteomes" id="UP001196565">
    <property type="component" value="Unassembled WGS sequence"/>
</dbReference>
<feature type="compositionally biased region" description="Basic residues" evidence="1">
    <location>
        <begin position="786"/>
        <end position="802"/>
    </location>
</feature>
<keyword evidence="6" id="KW-1185">Reference proteome</keyword>
<comment type="caution">
    <text evidence="5">The sequence shown here is derived from an EMBL/GenBank/DDBJ whole genome shotgun (WGS) entry which is preliminary data.</text>
</comment>
<reference evidence="5 6" key="1">
    <citation type="submission" date="2021-07" db="EMBL/GenBank/DDBJ databases">
        <authorList>
            <person name="So Y."/>
        </authorList>
    </citation>
    <scope>NUCLEOTIDE SEQUENCE [LARGE SCALE GENOMIC DNA]</scope>
    <source>
        <strain evidence="5 6">HJA6</strain>
    </source>
</reference>
<proteinExistence type="predicted"/>
<dbReference type="PANTHER" id="PTHR34985:SF1">
    <property type="entry name" value="SLR0554 PROTEIN"/>
    <property type="match status" value="1"/>
</dbReference>
<dbReference type="SUPFAM" id="SSF56731">
    <property type="entry name" value="DNA primase core"/>
    <property type="match status" value="1"/>
</dbReference>
<accession>A0ABS7AEZ4</accession>
<protein>
    <submittedName>
        <fullName evidence="5">Toprim domain-containing protein</fullName>
    </submittedName>
</protein>
<dbReference type="Pfam" id="PF23639">
    <property type="entry name" value="DUF7146"/>
    <property type="match status" value="1"/>
</dbReference>
<evidence type="ECO:0000259" key="2">
    <source>
        <dbReference type="Pfam" id="PF05272"/>
    </source>
</evidence>
<feature type="domain" description="Toprim" evidence="3">
    <location>
        <begin position="274"/>
        <end position="366"/>
    </location>
</feature>
<dbReference type="Pfam" id="PF05272">
    <property type="entry name" value="VapE-like_dom"/>
    <property type="match status" value="1"/>
</dbReference>
<dbReference type="Gene3D" id="3.40.1360.10">
    <property type="match status" value="1"/>
</dbReference>
<dbReference type="InterPro" id="IPR055570">
    <property type="entry name" value="DUF7146"/>
</dbReference>
<name>A0ABS7AEZ4_9PROT</name>
<evidence type="ECO:0000259" key="4">
    <source>
        <dbReference type="Pfam" id="PF23639"/>
    </source>
</evidence>
<dbReference type="RefSeq" id="WP_219764913.1">
    <property type="nucleotide sequence ID" value="NZ_JAHYBZ010000007.1"/>
</dbReference>
<feature type="domain" description="DUF7146" evidence="4">
    <location>
        <begin position="168"/>
        <end position="255"/>
    </location>
</feature>
<dbReference type="Pfam" id="PF13362">
    <property type="entry name" value="Toprim_3"/>
    <property type="match status" value="1"/>
</dbReference>
<sequence length="810" mass="89007">MSGAGAKDVVAALTARIGDLARELLGEPNRELSTPRQLRFGTHGSIAVELEGDDAGRWFDHEHGIGGAAIELLRHRRGLSNGAALDWSRQWLGMRAAPRRKKADHAPAPTPSPSDPDETALPAADTDAASSDPSSSDPAPTADNALGPPPWQDRPLSSATKKAAEDAKRAAKVAEIVAGCEDAAGTRVETYLRRRAIIASPLPPCIRFLPNAYNHYGALVALATDPEGQVHGLQLIYLTEDGRKAPLKIQKRTNKAHDGWADVAAVRIPGTAPVVLCEGVETALSVWQATGQESWACLGISNIARAPLSDGAPVLVARDGDEPNSKADQQLRQAVTVLRARGHEVTVAEPPPGQDFNDVLQSDGADAVRMLIAASRPAAAFSNEWRKELLLNEDGEPRPVLANAITALRGAPQWQGVLWHDAFATTTVARKPPPWVRDPAGWSDTPWADRDDALVADWLQHQDIMVPMSIAGQAVEVVARDRIFHPVREHLDGLSWDGTPRLEAWLLRYLGAEDNAYHRAVGPRWLISAVARIYVPGCKADCALILEGPQGIRKSSALMALAAPWFTDRLSDLSSKDAAMETRGVWIIEIAELDTMGRAEVSTVKAFMSRTQDRFRPPYGKRLVDLPRQCVFAGSVNPEGGYLKDPTGGRRFWPVVCTSIDLDALRRDRDQLWAEARDRFRRGEPWWLETQELDALAAEEQAERYQGDAWDEPIQAYLENEIEWLENGFGERNPFRRPRPAPLQDVSVAEVMERALGIEKARWTQVDQNRVVRSLVSMGFKLCRARKGGHGPKGKRERRYRRTPSSAVPK</sequence>